<dbReference type="EMBL" id="MEIL01000030">
    <property type="protein sequence ID" value="PIT37886.1"/>
    <property type="molecule type" value="Genomic_DNA"/>
</dbReference>
<comment type="caution">
    <text evidence="1">The sequence shown here is derived from an EMBL/GenBank/DDBJ whole genome shotgun (WGS) entry which is preliminary data.</text>
</comment>
<reference evidence="1" key="1">
    <citation type="journal article" date="2017" name="MBio">
        <title>Type VI secretion-mediated competition in the bee gut microbiome.</title>
        <authorList>
            <person name="Steele M.I."/>
            <person name="Kwong W.K."/>
            <person name="Powell J.E."/>
            <person name="Whiteley M."/>
            <person name="Moran N.A."/>
        </authorList>
    </citation>
    <scope>NUCLEOTIDE SEQUENCE [LARGE SCALE GENOMIC DNA]</scope>
    <source>
        <strain evidence="1">WkB273</strain>
    </source>
</reference>
<keyword evidence="2" id="KW-1185">Reference proteome</keyword>
<dbReference type="PIRSF" id="PIRSF029288">
    <property type="entry name" value="SciE_ImpE"/>
    <property type="match status" value="1"/>
</dbReference>
<proteinExistence type="predicted"/>
<dbReference type="Proteomes" id="UP000230202">
    <property type="component" value="Unassembled WGS sequence"/>
</dbReference>
<sequence>MSNTHRNDEHFSTLQAWIANRSLTDVIQETEQQIKTKPTDHVQRWLLFQLLCLKGDWQRALKQLQACAQMQSNFEQQAQAFRGLIACEIYRKECFSGQKRPGFIQQQPEWVDLLLDAIALNQADNETKADEMREAALGSAKDVSGIIDPGGKFSWIADSDTWLGPTIELVIGSIYTWLPFEQISSISSTRPHSILDLIWKPALITLTDGSEHHAFLLGRCCGSESESESLMLCRETIWKEHGETSVRALGQKTWQTDHGDIGILDITSCEFVTDKE</sequence>
<dbReference type="Gene3D" id="1.25.40.10">
    <property type="entry name" value="Tetratricopeptide repeat domain"/>
    <property type="match status" value="1"/>
</dbReference>
<evidence type="ECO:0000313" key="2">
    <source>
        <dbReference type="Proteomes" id="UP000230202"/>
    </source>
</evidence>
<dbReference type="Pfam" id="PF07024">
    <property type="entry name" value="ImpE"/>
    <property type="match status" value="1"/>
</dbReference>
<evidence type="ECO:0000313" key="1">
    <source>
        <dbReference type="EMBL" id="PIT37886.1"/>
    </source>
</evidence>
<evidence type="ECO:0008006" key="3">
    <source>
        <dbReference type="Google" id="ProtNLM"/>
    </source>
</evidence>
<dbReference type="InterPro" id="IPR009211">
    <property type="entry name" value="TagJ"/>
</dbReference>
<dbReference type="AlphaFoldDB" id="A0A2N9X4I9"/>
<protein>
    <recommendedName>
        <fullName evidence="3">ImpE family protein</fullName>
    </recommendedName>
</protein>
<organism evidence="1 2">
    <name type="scientific">Snodgrassella alvi</name>
    <dbReference type="NCBI Taxonomy" id="1196083"/>
    <lineage>
        <taxon>Bacteria</taxon>
        <taxon>Pseudomonadati</taxon>
        <taxon>Pseudomonadota</taxon>
        <taxon>Betaproteobacteria</taxon>
        <taxon>Neisseriales</taxon>
        <taxon>Neisseriaceae</taxon>
        <taxon>Snodgrassella</taxon>
    </lineage>
</organism>
<dbReference type="InterPro" id="IPR011990">
    <property type="entry name" value="TPR-like_helical_dom_sf"/>
</dbReference>
<gene>
    <name evidence="1" type="ORF">BHC54_10200</name>
</gene>
<dbReference type="SUPFAM" id="SSF144059">
    <property type="entry name" value="ImpE-like"/>
    <property type="match status" value="1"/>
</dbReference>
<name>A0A2N9X4I9_9NEIS</name>
<accession>A0A2N9X4I9</accession>
<dbReference type="RefSeq" id="WP_100152752.1">
    <property type="nucleotide sequence ID" value="NZ_MEIK01000032.1"/>
</dbReference>